<name>A0ABW4LDY5_9MICO</name>
<protein>
    <submittedName>
        <fullName evidence="2">HD domain-containing protein</fullName>
        <ecNumber evidence="2">3.1.-.-</ecNumber>
    </submittedName>
</protein>
<dbReference type="GO" id="GO:0016787">
    <property type="term" value="F:hydrolase activity"/>
    <property type="evidence" value="ECO:0007669"/>
    <property type="project" value="UniProtKB-KW"/>
</dbReference>
<dbReference type="SUPFAM" id="SSF109604">
    <property type="entry name" value="HD-domain/PDEase-like"/>
    <property type="match status" value="1"/>
</dbReference>
<sequence length="193" mass="21272">MGDGMVGRARLLSRELLREDPQRMAHSAGVAHVVGRTATALALPERDLLVAAAWLHDVGYASPAVRRRVHGVDDAVRAEAAGMPPLVVELVAHHSCAVLEARRAGVHDVLRRFAPPPAPLMDVLDHADAVVSKQGLPRTSTIRLWEAVHRHQDDRIRYEALLVALPARERAVRRVEARLAESRRTDPPTPSRR</sequence>
<keyword evidence="2" id="KW-0378">Hydrolase</keyword>
<dbReference type="Pfam" id="PF01966">
    <property type="entry name" value="HD"/>
    <property type="match status" value="1"/>
</dbReference>
<feature type="domain" description="HD" evidence="1">
    <location>
        <begin position="24"/>
        <end position="118"/>
    </location>
</feature>
<evidence type="ECO:0000313" key="2">
    <source>
        <dbReference type="EMBL" id="MFD1721369.1"/>
    </source>
</evidence>
<dbReference type="RefSeq" id="WP_377933544.1">
    <property type="nucleotide sequence ID" value="NZ_JBHUEA010000009.1"/>
</dbReference>
<dbReference type="Proteomes" id="UP001597347">
    <property type="component" value="Unassembled WGS sequence"/>
</dbReference>
<evidence type="ECO:0000259" key="1">
    <source>
        <dbReference type="Pfam" id="PF01966"/>
    </source>
</evidence>
<dbReference type="InterPro" id="IPR006674">
    <property type="entry name" value="HD_domain"/>
</dbReference>
<accession>A0ABW4LDY5</accession>
<gene>
    <name evidence="2" type="ORF">ACFSBI_07380</name>
</gene>
<keyword evidence="3" id="KW-1185">Reference proteome</keyword>
<proteinExistence type="predicted"/>
<dbReference type="Gene3D" id="1.10.3210.10">
    <property type="entry name" value="Hypothetical protein af1432"/>
    <property type="match status" value="1"/>
</dbReference>
<organism evidence="2 3">
    <name type="scientific">Amnibacterium endophyticum</name>
    <dbReference type="NCBI Taxonomy" id="2109337"/>
    <lineage>
        <taxon>Bacteria</taxon>
        <taxon>Bacillati</taxon>
        <taxon>Actinomycetota</taxon>
        <taxon>Actinomycetes</taxon>
        <taxon>Micrococcales</taxon>
        <taxon>Microbacteriaceae</taxon>
        <taxon>Amnibacterium</taxon>
    </lineage>
</organism>
<reference evidence="3" key="1">
    <citation type="journal article" date="2019" name="Int. J. Syst. Evol. Microbiol.">
        <title>The Global Catalogue of Microorganisms (GCM) 10K type strain sequencing project: providing services to taxonomists for standard genome sequencing and annotation.</title>
        <authorList>
            <consortium name="The Broad Institute Genomics Platform"/>
            <consortium name="The Broad Institute Genome Sequencing Center for Infectious Disease"/>
            <person name="Wu L."/>
            <person name="Ma J."/>
        </authorList>
    </citation>
    <scope>NUCLEOTIDE SEQUENCE [LARGE SCALE GENOMIC DNA]</scope>
    <source>
        <strain evidence="3">CGMCC 1.12471</strain>
    </source>
</reference>
<comment type="caution">
    <text evidence="2">The sequence shown here is derived from an EMBL/GenBank/DDBJ whole genome shotgun (WGS) entry which is preliminary data.</text>
</comment>
<dbReference type="EC" id="3.1.-.-" evidence="2"/>
<evidence type="ECO:0000313" key="3">
    <source>
        <dbReference type="Proteomes" id="UP001597347"/>
    </source>
</evidence>
<dbReference type="EMBL" id="JBHUEA010000009">
    <property type="protein sequence ID" value="MFD1721369.1"/>
    <property type="molecule type" value="Genomic_DNA"/>
</dbReference>